<keyword evidence="2" id="KW-0812">Transmembrane</keyword>
<proteinExistence type="predicted"/>
<feature type="transmembrane region" description="Helical" evidence="2">
    <location>
        <begin position="101"/>
        <end position="134"/>
    </location>
</feature>
<feature type="compositionally biased region" description="Polar residues" evidence="1">
    <location>
        <begin position="11"/>
        <end position="20"/>
    </location>
</feature>
<evidence type="ECO:0000313" key="3">
    <source>
        <dbReference type="EMBL" id="KIY48196.1"/>
    </source>
</evidence>
<organism evidence="3 4">
    <name type="scientific">Fistulina hepatica ATCC 64428</name>
    <dbReference type="NCBI Taxonomy" id="1128425"/>
    <lineage>
        <taxon>Eukaryota</taxon>
        <taxon>Fungi</taxon>
        <taxon>Dikarya</taxon>
        <taxon>Basidiomycota</taxon>
        <taxon>Agaricomycotina</taxon>
        <taxon>Agaricomycetes</taxon>
        <taxon>Agaricomycetidae</taxon>
        <taxon>Agaricales</taxon>
        <taxon>Fistulinaceae</taxon>
        <taxon>Fistulina</taxon>
    </lineage>
</organism>
<gene>
    <name evidence="3" type="ORF">FISHEDRAFT_73762</name>
</gene>
<evidence type="ECO:0000256" key="1">
    <source>
        <dbReference type="SAM" id="MobiDB-lite"/>
    </source>
</evidence>
<keyword evidence="2" id="KW-0472">Membrane</keyword>
<feature type="transmembrane region" description="Helical" evidence="2">
    <location>
        <begin position="70"/>
        <end position="89"/>
    </location>
</feature>
<dbReference type="EMBL" id="KN881851">
    <property type="protein sequence ID" value="KIY48196.1"/>
    <property type="molecule type" value="Genomic_DNA"/>
</dbReference>
<keyword evidence="4" id="KW-1185">Reference proteome</keyword>
<dbReference type="Proteomes" id="UP000054144">
    <property type="component" value="Unassembled WGS sequence"/>
</dbReference>
<keyword evidence="2" id="KW-1133">Transmembrane helix</keyword>
<dbReference type="OrthoDB" id="2504001at2759"/>
<dbReference type="AlphaFoldDB" id="A0A0D7AE96"/>
<name>A0A0D7AE96_9AGAR</name>
<sequence length="252" mass="28100">MSATRPIPITRGTSPMGRNTTITLSRSRPIPDAIPFDLREYIPQDVWRTRLPIIKRTALWYSMPRLERTWLAIGFLSSIILPIVFYQLILSHSQQAAGDSIAIAGVGAQGISFGLFVGACVFFFVPIILFKFIGQQRMNAMLRRWVIADRVQCGRGAVLPVWRVHTPGVFRTHITLTISLPYNTPTSSASSRHQDVQVPALERPKACLVNPGSHYASHDDVCFIHSLPQCDTLDDGLHSIPEADEKDLAEKV</sequence>
<feature type="region of interest" description="Disordered" evidence="1">
    <location>
        <begin position="1"/>
        <end position="20"/>
    </location>
</feature>
<reference evidence="3 4" key="1">
    <citation type="journal article" date="2015" name="Fungal Genet. Biol.">
        <title>Evolution of novel wood decay mechanisms in Agaricales revealed by the genome sequences of Fistulina hepatica and Cylindrobasidium torrendii.</title>
        <authorList>
            <person name="Floudas D."/>
            <person name="Held B.W."/>
            <person name="Riley R."/>
            <person name="Nagy L.G."/>
            <person name="Koehler G."/>
            <person name="Ransdell A.S."/>
            <person name="Younus H."/>
            <person name="Chow J."/>
            <person name="Chiniquy J."/>
            <person name="Lipzen A."/>
            <person name="Tritt A."/>
            <person name="Sun H."/>
            <person name="Haridas S."/>
            <person name="LaButti K."/>
            <person name="Ohm R.A."/>
            <person name="Kues U."/>
            <person name="Blanchette R.A."/>
            <person name="Grigoriev I.V."/>
            <person name="Minto R.E."/>
            <person name="Hibbett D.S."/>
        </authorList>
    </citation>
    <scope>NUCLEOTIDE SEQUENCE [LARGE SCALE GENOMIC DNA]</scope>
    <source>
        <strain evidence="3 4">ATCC 64428</strain>
    </source>
</reference>
<accession>A0A0D7AE96</accession>
<protein>
    <submittedName>
        <fullName evidence="3">Uncharacterized protein</fullName>
    </submittedName>
</protein>
<evidence type="ECO:0000313" key="4">
    <source>
        <dbReference type="Proteomes" id="UP000054144"/>
    </source>
</evidence>
<evidence type="ECO:0000256" key="2">
    <source>
        <dbReference type="SAM" id="Phobius"/>
    </source>
</evidence>